<proteinExistence type="predicted"/>
<protein>
    <submittedName>
        <fullName evidence="1">Uncharacterized protein</fullName>
    </submittedName>
</protein>
<evidence type="ECO:0000313" key="2">
    <source>
        <dbReference type="Proteomes" id="UP000000812"/>
    </source>
</evidence>
<reference evidence="1 2" key="1">
    <citation type="journal article" date="2000" name="Nature">
        <title>The genome sequence of the plant pathogen Xylella fastidiosa.</title>
        <authorList>
            <person name="Simpson A.J."/>
            <person name="Reinach F.C."/>
            <person name="Arruda P."/>
            <person name="Abreu F.A."/>
            <person name="Acencio M."/>
            <person name="Alvarenga R."/>
            <person name="Alves L.M."/>
            <person name="Araya J.E."/>
            <person name="Baia G.S."/>
            <person name="Baptista C.S."/>
            <person name="Barros M.H."/>
            <person name="Bonaccorsi E.D."/>
            <person name="Bordin S."/>
            <person name="Bove J.M."/>
            <person name="Briones M.R."/>
            <person name="Bueno M.R."/>
            <person name="Camargo A.A."/>
            <person name="Camargo L.E."/>
            <person name="Carraro D.M."/>
            <person name="Carrer H."/>
            <person name="Colauto N.B."/>
            <person name="Colombo C."/>
            <person name="Costa F.F."/>
            <person name="Costa M.C."/>
            <person name="Costa-Neto C.M."/>
            <person name="Coutinho L.L."/>
            <person name="Cristofani M."/>
            <person name="Dias-Neto E."/>
            <person name="Docena C."/>
            <person name="El-Dorry H."/>
            <person name="Facincani A.P."/>
            <person name="Ferreira A.J."/>
            <person name="Ferreira V.C."/>
            <person name="Ferro J.A."/>
            <person name="Fraga J.S."/>
            <person name="Franca S.C."/>
            <person name="Franco M.C."/>
            <person name="Frohme M."/>
            <person name="Furlan L.R."/>
            <person name="Garnier M."/>
            <person name="Goldman G.H."/>
            <person name="Goldman M.H."/>
            <person name="Gomes S.L."/>
            <person name="Gruber A."/>
            <person name="Ho P.L."/>
            <person name="Hoheisel J.D."/>
            <person name="Junqueira M.L."/>
            <person name="Kemper E.L."/>
            <person name="Kitajima J.P."/>
            <person name="Krieger J.E."/>
            <person name="Kuramae E.E."/>
            <person name="Laigret F."/>
            <person name="Lambais M.R."/>
            <person name="Leite L.C."/>
            <person name="Lemos E.G."/>
            <person name="Lemos M.V."/>
            <person name="Lopes S.A."/>
            <person name="Lopes C.R."/>
            <person name="Machado J.A."/>
            <person name="Machado M.A."/>
            <person name="Madeira A.M."/>
            <person name="Madeira H.M."/>
            <person name="Marino C.L."/>
            <person name="Marques M.V."/>
            <person name="Martins E.A."/>
            <person name="Martins E.M."/>
            <person name="Matsukuma A.Y."/>
            <person name="Menck C.F."/>
            <person name="Miracca E.C."/>
            <person name="Miyaki C.Y."/>
            <person name="Monteriro-Vitorello C.B."/>
            <person name="Moon D.H."/>
            <person name="Nagai M.A."/>
            <person name="Nascimento A.L."/>
            <person name="Netto L.E."/>
            <person name="Nhani A.Jr."/>
            <person name="Nobrega F.G."/>
            <person name="Nunes L.R."/>
            <person name="Oliveira M.A."/>
            <person name="de Oliveira M.C."/>
            <person name="de Oliveira R.C."/>
            <person name="Palmieri D.A."/>
            <person name="Paris A."/>
            <person name="Peixoto B.R."/>
            <person name="Pereira G.A."/>
            <person name="Pereira H.A.Jr."/>
            <person name="Pesquero J.B."/>
            <person name="Quaggio R.B."/>
            <person name="Roberto P.G."/>
            <person name="Rodrigues V."/>
            <person name="de M Rosa A.J."/>
            <person name="de Rosa V.E.Jr."/>
            <person name="de Sa R.G."/>
            <person name="Santelli R.V."/>
            <person name="Sawasaki H.E."/>
            <person name="da Silva A.C."/>
            <person name="da Silva A.M."/>
            <person name="da Silva F.R."/>
            <person name="da Silva W.A.Jr."/>
            <person name="da Silveira J.F."/>
            <person name="Silvestri M.L."/>
            <person name="Siqueira W.J."/>
            <person name="de Souza A.A."/>
            <person name="de Souza A.P."/>
            <person name="Terenzi M.F."/>
            <person name="Truffi D."/>
            <person name="Tsai S.M."/>
            <person name="Tsuhako M.H."/>
            <person name="Vallada H."/>
            <person name="Van Sluys M.A."/>
            <person name="Verjovski-Almeida S."/>
            <person name="Vettore A.L."/>
            <person name="Zago M.A."/>
            <person name="Zatz M."/>
            <person name="Meidanis J."/>
            <person name="Setubal J.C."/>
        </authorList>
    </citation>
    <scope>NUCLEOTIDE SEQUENCE [LARGE SCALE GENOMIC DNA]</scope>
    <source>
        <strain evidence="1 2">9a5c</strain>
    </source>
</reference>
<accession>Q9PA70</accession>
<dbReference type="AlphaFoldDB" id="Q9PA70"/>
<name>Q9PA70_XYLFA</name>
<organism evidence="1 2">
    <name type="scientific">Xylella fastidiosa (strain 9a5c)</name>
    <dbReference type="NCBI Taxonomy" id="160492"/>
    <lineage>
        <taxon>Bacteria</taxon>
        <taxon>Pseudomonadati</taxon>
        <taxon>Pseudomonadota</taxon>
        <taxon>Gammaproteobacteria</taxon>
        <taxon>Lysobacterales</taxon>
        <taxon>Lysobacteraceae</taxon>
        <taxon>Xylella</taxon>
    </lineage>
</organism>
<evidence type="ECO:0000313" key="1">
    <source>
        <dbReference type="EMBL" id="AAF85447.1"/>
    </source>
</evidence>
<dbReference type="KEGG" id="xfa:XF_2650"/>
<gene>
    <name evidence="1" type="ordered locus">XF_2650</name>
</gene>
<dbReference type="HOGENOM" id="CLU_2940913_0_0_6"/>
<sequence length="60" mass="6806">MCQCWSIGCVAGHADAMQWDGWFAQRGGGQEVGRECLWGYRRFLFSQCLCMMVLLGKVVE</sequence>
<dbReference type="Proteomes" id="UP000000812">
    <property type="component" value="Chromosome"/>
</dbReference>
<dbReference type="EMBL" id="AE003849">
    <property type="protein sequence ID" value="AAF85447.1"/>
    <property type="molecule type" value="Genomic_DNA"/>
</dbReference>
<dbReference type="PIR" id="C82533">
    <property type="entry name" value="C82533"/>
</dbReference>